<evidence type="ECO:0000313" key="13">
    <source>
        <dbReference type="Proteomes" id="UP000460298"/>
    </source>
</evidence>
<accession>A0A833H426</accession>
<dbReference type="PROSITE" id="PS00718">
    <property type="entry name" value="SIGMA54_2"/>
    <property type="match status" value="1"/>
</dbReference>
<evidence type="ECO:0000256" key="2">
    <source>
        <dbReference type="ARBA" id="ARBA00022478"/>
    </source>
</evidence>
<evidence type="ECO:0000259" key="10">
    <source>
        <dbReference type="Pfam" id="PF04552"/>
    </source>
</evidence>
<dbReference type="Pfam" id="PF00309">
    <property type="entry name" value="Sigma54_AID"/>
    <property type="match status" value="1"/>
</dbReference>
<dbReference type="Pfam" id="PF04963">
    <property type="entry name" value="Sigma54_CBD"/>
    <property type="match status" value="1"/>
</dbReference>
<comment type="similarity">
    <text evidence="1">Belongs to the sigma-54 factor family.</text>
</comment>
<feature type="domain" description="RNA polymerase sigma factor 54 core-binding" evidence="11">
    <location>
        <begin position="95"/>
        <end position="284"/>
    </location>
</feature>
<evidence type="ECO:0000259" key="11">
    <source>
        <dbReference type="Pfam" id="PF04963"/>
    </source>
</evidence>
<feature type="region of interest" description="Disordered" evidence="9">
    <location>
        <begin position="58"/>
        <end position="92"/>
    </location>
</feature>
<dbReference type="PANTHER" id="PTHR32248">
    <property type="entry name" value="RNA POLYMERASE SIGMA-54 FACTOR"/>
    <property type="match status" value="1"/>
</dbReference>
<dbReference type="PROSITE" id="PS50044">
    <property type="entry name" value="SIGMA54_3"/>
    <property type="match status" value="1"/>
</dbReference>
<dbReference type="Pfam" id="PF04552">
    <property type="entry name" value="Sigma54_DBD"/>
    <property type="match status" value="1"/>
</dbReference>
<keyword evidence="3" id="KW-0808">Transferase</keyword>
<keyword evidence="5" id="KW-0805">Transcription regulation</keyword>
<evidence type="ECO:0000256" key="7">
    <source>
        <dbReference type="ARBA" id="ARBA00023125"/>
    </source>
</evidence>
<comment type="caution">
    <text evidence="12">The sequence shown here is derived from an EMBL/GenBank/DDBJ whole genome shotgun (WGS) entry which is preliminary data.</text>
</comment>
<dbReference type="GO" id="GO:0016987">
    <property type="term" value="F:sigma factor activity"/>
    <property type="evidence" value="ECO:0007669"/>
    <property type="project" value="UniProtKB-KW"/>
</dbReference>
<dbReference type="PIRSF" id="PIRSF000774">
    <property type="entry name" value="RpoN"/>
    <property type="match status" value="1"/>
</dbReference>
<evidence type="ECO:0000256" key="9">
    <source>
        <dbReference type="SAM" id="MobiDB-lite"/>
    </source>
</evidence>
<dbReference type="InterPro" id="IPR007634">
    <property type="entry name" value="RNA_pol_sigma_54_DNA-bd"/>
</dbReference>
<evidence type="ECO:0000256" key="5">
    <source>
        <dbReference type="ARBA" id="ARBA00023015"/>
    </source>
</evidence>
<reference evidence="12 13" key="1">
    <citation type="submission" date="2019-10" db="EMBL/GenBank/DDBJ databases">
        <title>Extracellular Electron Transfer in a Candidatus Methanoperedens spp. Enrichment Culture.</title>
        <authorList>
            <person name="Berger S."/>
            <person name="Rangel Shaw D."/>
            <person name="Berben T."/>
            <person name="In 'T Zandt M."/>
            <person name="Frank J."/>
            <person name="Reimann J."/>
            <person name="Jetten M.S.M."/>
            <person name="Welte C.U."/>
        </authorList>
    </citation>
    <scope>NUCLEOTIDE SEQUENCE [LARGE SCALE GENOMIC DNA]</scope>
    <source>
        <strain evidence="12">SB12</strain>
    </source>
</reference>
<keyword evidence="4" id="KW-0548">Nucleotidyltransferase</keyword>
<dbReference type="Proteomes" id="UP000460298">
    <property type="component" value="Unassembled WGS sequence"/>
</dbReference>
<dbReference type="AlphaFoldDB" id="A0A833H426"/>
<dbReference type="GO" id="GO:0006352">
    <property type="term" value="P:DNA-templated transcription initiation"/>
    <property type="evidence" value="ECO:0007669"/>
    <property type="project" value="InterPro"/>
</dbReference>
<dbReference type="GO" id="GO:0000428">
    <property type="term" value="C:DNA-directed RNA polymerase complex"/>
    <property type="evidence" value="ECO:0007669"/>
    <property type="project" value="UniProtKB-KW"/>
</dbReference>
<protein>
    <submittedName>
        <fullName evidence="12">RNA polymerase factor sigma-54</fullName>
    </submittedName>
</protein>
<keyword evidence="2" id="KW-0240">DNA-directed RNA polymerase</keyword>
<sequence>MKQRLVQKQVQKLVMTQDLRQSIELLQYSSLELKDRIEQEMIENPFLELAEADVNAERPAREEADYAGEASHYDDASDYSGMPDREASDRKQQAIENTAAMAPGLAAHLLEQIHLTDLSDEEQSVAEVLLSALDGQGLLTEDPAVLLQESGFDSRHAEKVQRVIASLDPPGCAARSVQQSLIFQAELHPEKRVAADAILLLRDFLPELEDGDRQLIIDRSGLSAERVEKAIELIRSLEPVPARHFSQQTVEYVVPDVIVMEIDGMPKVFPNDSWIPDLRINEDYARILEAEAFRTMKTEDKDYLKNRMHSASFLIRGLKQRRRTLLRTMNAIVGFQEEFFRRGPGHLKPLNLRMVAEELSLHESTVSRITSNKYVQTRWGVFELKYFFARGLKKLDGVESESSTSIQDRIRILIESESEPLSDQAIANILKKEGIRIARRTVAKYRGILGIPVAESRRSHKKE</sequence>
<gene>
    <name evidence="12" type="primary">rpoN</name>
    <name evidence="12" type="ORF">F9K24_02855</name>
</gene>
<dbReference type="InterPro" id="IPR007046">
    <property type="entry name" value="RNA_pol_sigma_54_core-bd"/>
</dbReference>
<dbReference type="Gene3D" id="1.10.10.1330">
    <property type="entry name" value="RNA polymerase sigma-54 factor, core-binding domain"/>
    <property type="match status" value="1"/>
</dbReference>
<evidence type="ECO:0000256" key="3">
    <source>
        <dbReference type="ARBA" id="ARBA00022679"/>
    </source>
</evidence>
<dbReference type="PRINTS" id="PR00045">
    <property type="entry name" value="SIGMA54FCT"/>
</dbReference>
<keyword evidence="7" id="KW-0238">DNA-binding</keyword>
<dbReference type="PROSITE" id="PS00717">
    <property type="entry name" value="SIGMA54_1"/>
    <property type="match status" value="1"/>
</dbReference>
<dbReference type="EMBL" id="WBUI01000002">
    <property type="protein sequence ID" value="KAB2934732.1"/>
    <property type="molecule type" value="Genomic_DNA"/>
</dbReference>
<dbReference type="InterPro" id="IPR000394">
    <property type="entry name" value="RNA_pol_sigma_54"/>
</dbReference>
<organism evidence="12 13">
    <name type="scientific">Leptonema illini</name>
    <dbReference type="NCBI Taxonomy" id="183"/>
    <lineage>
        <taxon>Bacteria</taxon>
        <taxon>Pseudomonadati</taxon>
        <taxon>Spirochaetota</taxon>
        <taxon>Spirochaetia</taxon>
        <taxon>Leptospirales</taxon>
        <taxon>Leptospiraceae</taxon>
        <taxon>Leptonema</taxon>
    </lineage>
</organism>
<dbReference type="GO" id="GO:0016779">
    <property type="term" value="F:nucleotidyltransferase activity"/>
    <property type="evidence" value="ECO:0007669"/>
    <property type="project" value="UniProtKB-KW"/>
</dbReference>
<keyword evidence="8" id="KW-0804">Transcription</keyword>
<dbReference type="NCBIfam" id="TIGR02395">
    <property type="entry name" value="rpoN_sigma"/>
    <property type="match status" value="1"/>
</dbReference>
<dbReference type="GO" id="GO:0001216">
    <property type="term" value="F:DNA-binding transcription activator activity"/>
    <property type="evidence" value="ECO:0007669"/>
    <property type="project" value="InterPro"/>
</dbReference>
<evidence type="ECO:0000256" key="6">
    <source>
        <dbReference type="ARBA" id="ARBA00023082"/>
    </source>
</evidence>
<dbReference type="PANTHER" id="PTHR32248:SF4">
    <property type="entry name" value="RNA POLYMERASE SIGMA-54 FACTOR"/>
    <property type="match status" value="1"/>
</dbReference>
<evidence type="ECO:0000256" key="4">
    <source>
        <dbReference type="ARBA" id="ARBA00022695"/>
    </source>
</evidence>
<proteinExistence type="inferred from homology"/>
<evidence type="ECO:0000256" key="1">
    <source>
        <dbReference type="ARBA" id="ARBA00008798"/>
    </source>
</evidence>
<evidence type="ECO:0000256" key="8">
    <source>
        <dbReference type="ARBA" id="ARBA00023163"/>
    </source>
</evidence>
<keyword evidence="6" id="KW-0731">Sigma factor</keyword>
<dbReference type="GO" id="GO:0003677">
    <property type="term" value="F:DNA binding"/>
    <property type="evidence" value="ECO:0007669"/>
    <property type="project" value="UniProtKB-KW"/>
</dbReference>
<feature type="compositionally biased region" description="Basic and acidic residues" evidence="9">
    <location>
        <begin position="83"/>
        <end position="92"/>
    </location>
</feature>
<evidence type="ECO:0000313" key="12">
    <source>
        <dbReference type="EMBL" id="KAB2934732.1"/>
    </source>
</evidence>
<name>A0A833H426_9LEPT</name>
<feature type="domain" description="RNA polymerase sigma factor 54 DNA-binding" evidence="10">
    <location>
        <begin position="302"/>
        <end position="458"/>
    </location>
</feature>
<dbReference type="Gene3D" id="1.10.10.60">
    <property type="entry name" value="Homeodomain-like"/>
    <property type="match status" value="1"/>
</dbReference>
<dbReference type="InterPro" id="IPR038709">
    <property type="entry name" value="RpoN_core-bd_sf"/>
</dbReference>